<feature type="domain" description="FAD dependent oxidoreductase" evidence="11">
    <location>
        <begin position="11"/>
        <end position="62"/>
    </location>
</feature>
<keyword evidence="6" id="KW-0274">FAD</keyword>
<proteinExistence type="inferred from homology"/>
<evidence type="ECO:0000256" key="1">
    <source>
        <dbReference type="ARBA" id="ARBA00001974"/>
    </source>
</evidence>
<keyword evidence="7" id="KW-0521">NADP</keyword>
<dbReference type="Pfam" id="PF01266">
    <property type="entry name" value="DAO"/>
    <property type="match status" value="1"/>
</dbReference>
<evidence type="ECO:0000256" key="4">
    <source>
        <dbReference type="ARBA" id="ARBA00012881"/>
    </source>
</evidence>
<comment type="pathway">
    <text evidence="2">Siderophore biosynthesis.</text>
</comment>
<sequence>MPKGAAPQSWDVCIVGGGIAGCIVARDVASTGLRCVVLERDASIGGVWQNNDYAALRLHGLAAPYRAWSLAPPWQRGDRSEDNLYRPTRGEILDYVERLVDHEEIDVKTSCEYVEHAELGGGSSEMEESRRYTVTFQSMSTGESQTIRSRVIVFATGVVSTLGGQAYLPIDVAQITNGAKVLHSSQMASIDEHTLDEVENIYVVGSSKASIDLLSYFVQKNEHLVVKTKWIHRGHTIFTRRESMEGWMISPNPICQRTRCFLFHTASWMCFRQMFRPVILGMCASPDFTRTGTVLARIPYRGGIENSAVLEGVQSLFGPSQLLLKRKTESNGNVESVLVNPAGILEFHAQDGSLIQVTGNDLVIFCTGQRRDHGNNFLYFLS</sequence>
<evidence type="ECO:0000313" key="13">
    <source>
        <dbReference type="Proteomes" id="UP000266841"/>
    </source>
</evidence>
<keyword evidence="13" id="KW-1185">Reference proteome</keyword>
<dbReference type="GO" id="GO:0050660">
    <property type="term" value="F:flavin adenine dinucleotide binding"/>
    <property type="evidence" value="ECO:0007669"/>
    <property type="project" value="TreeGrafter"/>
</dbReference>
<name>K0RUG9_THAOC</name>
<comment type="caution">
    <text evidence="12">The sequence shown here is derived from an EMBL/GenBank/DDBJ whole genome shotgun (WGS) entry which is preliminary data.</text>
</comment>
<dbReference type="AlphaFoldDB" id="K0RUG9"/>
<dbReference type="Proteomes" id="UP000266841">
    <property type="component" value="Unassembled WGS sequence"/>
</dbReference>
<accession>K0RUG9</accession>
<evidence type="ECO:0000259" key="11">
    <source>
        <dbReference type="Pfam" id="PF01266"/>
    </source>
</evidence>
<keyword evidence="5" id="KW-0285">Flavoprotein</keyword>
<dbReference type="OrthoDB" id="2915840at2759"/>
<dbReference type="EC" id="1.14.13.196" evidence="4"/>
<comment type="similarity">
    <text evidence="3">Belongs to the lysine N(6)-hydroxylase/L-ornithine N(5)-oxygenase family.</text>
</comment>
<comment type="catalytic activity">
    <reaction evidence="9">
        <text>L-ornithine + NADPH + O2 = N(5)-hydroxy-L-ornithine + NADP(+) + H2O</text>
        <dbReference type="Rhea" id="RHEA:41508"/>
        <dbReference type="ChEBI" id="CHEBI:15377"/>
        <dbReference type="ChEBI" id="CHEBI:15379"/>
        <dbReference type="ChEBI" id="CHEBI:46911"/>
        <dbReference type="ChEBI" id="CHEBI:57783"/>
        <dbReference type="ChEBI" id="CHEBI:58349"/>
        <dbReference type="ChEBI" id="CHEBI:78275"/>
        <dbReference type="EC" id="1.14.13.196"/>
    </reaction>
</comment>
<evidence type="ECO:0000256" key="2">
    <source>
        <dbReference type="ARBA" id="ARBA00004924"/>
    </source>
</evidence>
<evidence type="ECO:0000256" key="3">
    <source>
        <dbReference type="ARBA" id="ARBA00007588"/>
    </source>
</evidence>
<evidence type="ECO:0000256" key="8">
    <source>
        <dbReference type="ARBA" id="ARBA00023002"/>
    </source>
</evidence>
<keyword evidence="8" id="KW-0560">Oxidoreductase</keyword>
<evidence type="ECO:0000256" key="7">
    <source>
        <dbReference type="ARBA" id="ARBA00022857"/>
    </source>
</evidence>
<evidence type="ECO:0000256" key="10">
    <source>
        <dbReference type="ARBA" id="ARBA00049248"/>
    </source>
</evidence>
<dbReference type="Pfam" id="PF13434">
    <property type="entry name" value="Lys_Orn_oxgnase"/>
    <property type="match status" value="1"/>
</dbReference>
<organism evidence="12 13">
    <name type="scientific">Thalassiosira oceanica</name>
    <name type="common">Marine diatom</name>
    <dbReference type="NCBI Taxonomy" id="159749"/>
    <lineage>
        <taxon>Eukaryota</taxon>
        <taxon>Sar</taxon>
        <taxon>Stramenopiles</taxon>
        <taxon>Ochrophyta</taxon>
        <taxon>Bacillariophyta</taxon>
        <taxon>Coscinodiscophyceae</taxon>
        <taxon>Thalassiosirophycidae</taxon>
        <taxon>Thalassiosirales</taxon>
        <taxon>Thalassiosiraceae</taxon>
        <taxon>Thalassiosira</taxon>
    </lineage>
</organism>
<evidence type="ECO:0000256" key="9">
    <source>
        <dbReference type="ARBA" id="ARBA00047598"/>
    </source>
</evidence>
<dbReference type="InterPro" id="IPR006076">
    <property type="entry name" value="FAD-dep_OxRdtase"/>
</dbReference>
<dbReference type="SUPFAM" id="SSF51905">
    <property type="entry name" value="FAD/NAD(P)-binding domain"/>
    <property type="match status" value="1"/>
</dbReference>
<reference evidence="12 13" key="1">
    <citation type="journal article" date="2012" name="Genome Biol.">
        <title>Genome and low-iron response of an oceanic diatom adapted to chronic iron limitation.</title>
        <authorList>
            <person name="Lommer M."/>
            <person name="Specht M."/>
            <person name="Roy A.S."/>
            <person name="Kraemer L."/>
            <person name="Andreson R."/>
            <person name="Gutowska M.A."/>
            <person name="Wolf J."/>
            <person name="Bergner S.V."/>
            <person name="Schilhabel M.B."/>
            <person name="Klostermeier U.C."/>
            <person name="Beiko R.G."/>
            <person name="Rosenstiel P."/>
            <person name="Hippler M."/>
            <person name="Laroche J."/>
        </authorList>
    </citation>
    <scope>NUCLEOTIDE SEQUENCE [LARGE SCALE GENOMIC DNA]</scope>
    <source>
        <strain evidence="12 13">CCMP1005</strain>
    </source>
</reference>
<evidence type="ECO:0000256" key="5">
    <source>
        <dbReference type="ARBA" id="ARBA00022630"/>
    </source>
</evidence>
<protein>
    <recommendedName>
        <fullName evidence="4">L-ornithine N(5)-monooxygenase [NAD(P)H]</fullName>
        <ecNumber evidence="4">1.14.13.196</ecNumber>
    </recommendedName>
</protein>
<evidence type="ECO:0000256" key="6">
    <source>
        <dbReference type="ARBA" id="ARBA00022827"/>
    </source>
</evidence>
<dbReference type="EMBL" id="AGNL01044052">
    <property type="protein sequence ID" value="EJK50292.1"/>
    <property type="molecule type" value="Genomic_DNA"/>
</dbReference>
<dbReference type="PANTHER" id="PTHR43539">
    <property type="entry name" value="FLAVIN-BINDING MONOOXYGENASE-LIKE PROTEIN (AFU_ORTHOLOGUE AFUA_4G09220)"/>
    <property type="match status" value="1"/>
</dbReference>
<dbReference type="InterPro" id="IPR025700">
    <property type="entry name" value="Lys/Orn_oxygenase"/>
</dbReference>
<comment type="cofactor">
    <cofactor evidence="1">
        <name>FAD</name>
        <dbReference type="ChEBI" id="CHEBI:57692"/>
    </cofactor>
</comment>
<dbReference type="PANTHER" id="PTHR43539:SF78">
    <property type="entry name" value="FLAVIN-CONTAINING MONOOXYGENASE"/>
    <property type="match status" value="1"/>
</dbReference>
<dbReference type="InterPro" id="IPR036188">
    <property type="entry name" value="FAD/NAD-bd_sf"/>
</dbReference>
<comment type="catalytic activity">
    <reaction evidence="10">
        <text>L-ornithine + NADH + O2 = N(5)-hydroxy-L-ornithine + NAD(+) + H2O</text>
        <dbReference type="Rhea" id="RHEA:41512"/>
        <dbReference type="ChEBI" id="CHEBI:15377"/>
        <dbReference type="ChEBI" id="CHEBI:15379"/>
        <dbReference type="ChEBI" id="CHEBI:46911"/>
        <dbReference type="ChEBI" id="CHEBI:57540"/>
        <dbReference type="ChEBI" id="CHEBI:57945"/>
        <dbReference type="ChEBI" id="CHEBI:78275"/>
        <dbReference type="EC" id="1.14.13.196"/>
    </reaction>
</comment>
<dbReference type="Gene3D" id="3.50.50.60">
    <property type="entry name" value="FAD/NAD(P)-binding domain"/>
    <property type="match status" value="2"/>
</dbReference>
<dbReference type="PROSITE" id="PS51257">
    <property type="entry name" value="PROKAR_LIPOPROTEIN"/>
    <property type="match status" value="1"/>
</dbReference>
<dbReference type="GO" id="GO:0004497">
    <property type="term" value="F:monooxygenase activity"/>
    <property type="evidence" value="ECO:0007669"/>
    <property type="project" value="TreeGrafter"/>
</dbReference>
<gene>
    <name evidence="12" type="ORF">THAOC_30764</name>
</gene>
<dbReference type="InterPro" id="IPR050982">
    <property type="entry name" value="Auxin_biosynth/cation_transpt"/>
</dbReference>
<evidence type="ECO:0000313" key="12">
    <source>
        <dbReference type="EMBL" id="EJK50292.1"/>
    </source>
</evidence>